<evidence type="ECO:0000256" key="2">
    <source>
        <dbReference type="ARBA" id="ARBA00022737"/>
    </source>
</evidence>
<reference evidence="5" key="1">
    <citation type="journal article" date="2019" name="Int. J. Syst. Evol. Microbiol.">
        <title>The Global Catalogue of Microorganisms (GCM) 10K type strain sequencing project: providing services to taxonomists for standard genome sequencing and annotation.</title>
        <authorList>
            <consortium name="The Broad Institute Genomics Platform"/>
            <consortium name="The Broad Institute Genome Sequencing Center for Infectious Disease"/>
            <person name="Wu L."/>
            <person name="Ma J."/>
        </authorList>
    </citation>
    <scope>NUCLEOTIDE SEQUENCE [LARGE SCALE GENOMIC DNA]</scope>
    <source>
        <strain evidence="5">JCM 16601</strain>
    </source>
</reference>
<dbReference type="PANTHER" id="PTHR11364">
    <property type="entry name" value="THIOSULFATE SULFERTANSFERASE"/>
    <property type="match status" value="1"/>
</dbReference>
<dbReference type="PROSITE" id="PS50206">
    <property type="entry name" value="RHODANESE_3"/>
    <property type="match status" value="2"/>
</dbReference>
<dbReference type="SUPFAM" id="SSF52821">
    <property type="entry name" value="Rhodanese/Cell cycle control phosphatase"/>
    <property type="match status" value="2"/>
</dbReference>
<dbReference type="EMBL" id="BAAAZC010000030">
    <property type="protein sequence ID" value="GAA3988366.1"/>
    <property type="molecule type" value="Genomic_DNA"/>
</dbReference>
<keyword evidence="1" id="KW-0808">Transferase</keyword>
<feature type="domain" description="Rhodanese" evidence="3">
    <location>
        <begin position="162"/>
        <end position="275"/>
    </location>
</feature>
<name>A0ABP7QUV6_9SPHI</name>
<sequence length="278" mass="29538">MSPLIEINDPALAGPNTILIDARAGKDTHDRYLAGHLKNAAYVDLDRDLAAPVTDASQGGRHPLPDINDFAALLGKLGITPDSHVVVYDDKSAAFGGARFWWMLKAIGHQNVQVLNGGLQAAKDAGVDLSTEEYTPTPVAPYPVTGGFAGTVTIKEVAIAAHDPNRIVIDVRETPRYLGITEPLDLIAGHIPGAFNLPYVSNLGTDGKYLDADILRKVYDEAVGAVVGEDIIVHCGSGVTACHTLLGMEYAGISGAKMYVGSWSEWSRRGLPIGTSER</sequence>
<dbReference type="Gene3D" id="3.40.250.10">
    <property type="entry name" value="Rhodanese-like domain"/>
    <property type="match status" value="2"/>
</dbReference>
<organism evidence="4 5">
    <name type="scientific">Mucilaginibacter dorajii</name>
    <dbReference type="NCBI Taxonomy" id="692994"/>
    <lineage>
        <taxon>Bacteria</taxon>
        <taxon>Pseudomonadati</taxon>
        <taxon>Bacteroidota</taxon>
        <taxon>Sphingobacteriia</taxon>
        <taxon>Sphingobacteriales</taxon>
        <taxon>Sphingobacteriaceae</taxon>
        <taxon>Mucilaginibacter</taxon>
    </lineage>
</organism>
<evidence type="ECO:0000256" key="1">
    <source>
        <dbReference type="ARBA" id="ARBA00022679"/>
    </source>
</evidence>
<dbReference type="RefSeq" id="WP_259093089.1">
    <property type="nucleotide sequence ID" value="NZ_BAAAZC010000030.1"/>
</dbReference>
<evidence type="ECO:0000313" key="5">
    <source>
        <dbReference type="Proteomes" id="UP001500742"/>
    </source>
</evidence>
<dbReference type="SMART" id="SM00450">
    <property type="entry name" value="RHOD"/>
    <property type="match status" value="2"/>
</dbReference>
<dbReference type="InterPro" id="IPR045078">
    <property type="entry name" value="TST/MPST-like"/>
</dbReference>
<feature type="domain" description="Rhodanese" evidence="3">
    <location>
        <begin position="13"/>
        <end position="131"/>
    </location>
</feature>
<dbReference type="CDD" id="cd01448">
    <property type="entry name" value="TST_Repeat_1"/>
    <property type="match status" value="1"/>
</dbReference>
<keyword evidence="5" id="KW-1185">Reference proteome</keyword>
<dbReference type="PANTHER" id="PTHR11364:SF27">
    <property type="entry name" value="SULFURTRANSFERASE"/>
    <property type="match status" value="1"/>
</dbReference>
<evidence type="ECO:0000259" key="3">
    <source>
        <dbReference type="PROSITE" id="PS50206"/>
    </source>
</evidence>
<keyword evidence="2" id="KW-0677">Repeat</keyword>
<dbReference type="Pfam" id="PF00581">
    <property type="entry name" value="Rhodanese"/>
    <property type="match status" value="2"/>
</dbReference>
<accession>A0ABP7QUV6</accession>
<dbReference type="Proteomes" id="UP001500742">
    <property type="component" value="Unassembled WGS sequence"/>
</dbReference>
<gene>
    <name evidence="4" type="ORF">GCM10022210_46570</name>
</gene>
<evidence type="ECO:0000313" key="4">
    <source>
        <dbReference type="EMBL" id="GAA3988366.1"/>
    </source>
</evidence>
<comment type="caution">
    <text evidence="4">The sequence shown here is derived from an EMBL/GenBank/DDBJ whole genome shotgun (WGS) entry which is preliminary data.</text>
</comment>
<dbReference type="InterPro" id="IPR036873">
    <property type="entry name" value="Rhodanese-like_dom_sf"/>
</dbReference>
<protein>
    <submittedName>
        <fullName evidence="4">Sulfurtransferase</fullName>
    </submittedName>
</protein>
<proteinExistence type="predicted"/>
<dbReference type="CDD" id="cd01449">
    <property type="entry name" value="TST_Repeat_2"/>
    <property type="match status" value="1"/>
</dbReference>
<dbReference type="InterPro" id="IPR001763">
    <property type="entry name" value="Rhodanese-like_dom"/>
</dbReference>